<dbReference type="InterPro" id="IPR006026">
    <property type="entry name" value="Peptidase_Metallo"/>
</dbReference>
<evidence type="ECO:0000313" key="7">
    <source>
        <dbReference type="EMBL" id="CAD7634431.1"/>
    </source>
</evidence>
<dbReference type="Gene3D" id="3.40.390.10">
    <property type="entry name" value="Collagenase (Catalytic Domain)"/>
    <property type="match status" value="2"/>
</dbReference>
<evidence type="ECO:0000256" key="5">
    <source>
        <dbReference type="SAM" id="MobiDB-lite"/>
    </source>
</evidence>
<dbReference type="InterPro" id="IPR024079">
    <property type="entry name" value="MetalloPept_cat_dom_sf"/>
</dbReference>
<evidence type="ECO:0000256" key="4">
    <source>
        <dbReference type="PROSITE-ProRule" id="PRU01211"/>
    </source>
</evidence>
<comment type="function">
    <text evidence="3">Zinc metalloprotease. Provoques deadhesion of endothelial cells from cell cultures, and also degradation of fibronectin, fibrinogen and gelatin in vitro. Its role in the venom is not fully understood but it might act as a spreading factor that facilitates diffusion of other venom toxins. Alternatively, it might be involved in the proteolytic processing of other venom toxins or it might play a role in extra-oral digestion of prey.</text>
</comment>
<accession>A0A7R9L417</accession>
<evidence type="ECO:0000313" key="8">
    <source>
        <dbReference type="Proteomes" id="UP000759131"/>
    </source>
</evidence>
<comment type="subunit">
    <text evidence="2">Monomer.</text>
</comment>
<dbReference type="PROSITE" id="PS51864">
    <property type="entry name" value="ASTACIN"/>
    <property type="match status" value="1"/>
</dbReference>
<feature type="compositionally biased region" description="Basic and acidic residues" evidence="5">
    <location>
        <begin position="10"/>
        <end position="20"/>
    </location>
</feature>
<protein>
    <recommendedName>
        <fullName evidence="6">Peptidase M12A domain-containing protein</fullName>
    </recommendedName>
</protein>
<feature type="region of interest" description="Disordered" evidence="5">
    <location>
        <begin position="208"/>
        <end position="236"/>
    </location>
</feature>
<feature type="non-terminal residue" evidence="7">
    <location>
        <position position="1"/>
    </location>
</feature>
<dbReference type="Proteomes" id="UP000759131">
    <property type="component" value="Unassembled WGS sequence"/>
</dbReference>
<reference evidence="7" key="1">
    <citation type="submission" date="2020-11" db="EMBL/GenBank/DDBJ databases">
        <authorList>
            <person name="Tran Van P."/>
        </authorList>
    </citation>
    <scope>NUCLEOTIDE SEQUENCE</scope>
</reference>
<dbReference type="GO" id="GO:0006508">
    <property type="term" value="P:proteolysis"/>
    <property type="evidence" value="ECO:0007669"/>
    <property type="project" value="InterPro"/>
</dbReference>
<dbReference type="PANTHER" id="PTHR10127">
    <property type="entry name" value="DISCOIDIN, CUB, EGF, LAMININ , AND ZINC METALLOPROTEASE DOMAIN CONTAINING"/>
    <property type="match status" value="1"/>
</dbReference>
<name>A0A7R9L417_9ACAR</name>
<comment type="caution">
    <text evidence="4">Lacks conserved residue(s) required for the propagation of feature annotation.</text>
</comment>
<dbReference type="SUPFAM" id="SSF55486">
    <property type="entry name" value="Metalloproteases ('zincins'), catalytic domain"/>
    <property type="match status" value="1"/>
</dbReference>
<feature type="disulfide bond" evidence="4">
    <location>
        <begin position="87"/>
        <end position="109"/>
    </location>
</feature>
<gene>
    <name evidence="7" type="ORF">OSB1V03_LOCUS14827</name>
</gene>
<dbReference type="GO" id="GO:0008270">
    <property type="term" value="F:zinc ion binding"/>
    <property type="evidence" value="ECO:0007669"/>
    <property type="project" value="InterPro"/>
</dbReference>
<keyword evidence="8" id="KW-1185">Reference proteome</keyword>
<organism evidence="7">
    <name type="scientific">Medioppia subpectinata</name>
    <dbReference type="NCBI Taxonomy" id="1979941"/>
    <lineage>
        <taxon>Eukaryota</taxon>
        <taxon>Metazoa</taxon>
        <taxon>Ecdysozoa</taxon>
        <taxon>Arthropoda</taxon>
        <taxon>Chelicerata</taxon>
        <taxon>Arachnida</taxon>
        <taxon>Acari</taxon>
        <taxon>Acariformes</taxon>
        <taxon>Sarcoptiformes</taxon>
        <taxon>Oribatida</taxon>
        <taxon>Brachypylina</taxon>
        <taxon>Oppioidea</taxon>
        <taxon>Oppiidae</taxon>
        <taxon>Medioppia</taxon>
    </lineage>
</organism>
<dbReference type="EMBL" id="OC869189">
    <property type="protein sequence ID" value="CAD7634431.1"/>
    <property type="molecule type" value="Genomic_DNA"/>
</dbReference>
<comment type="cofactor">
    <cofactor evidence="1">
        <name>Zn(2+)</name>
        <dbReference type="ChEBI" id="CHEBI:29105"/>
    </cofactor>
</comment>
<dbReference type="AlphaFoldDB" id="A0A7R9L417"/>
<evidence type="ECO:0000259" key="6">
    <source>
        <dbReference type="PROSITE" id="PS51864"/>
    </source>
</evidence>
<dbReference type="EMBL" id="CAJPIZ010014614">
    <property type="protein sequence ID" value="CAG2114861.1"/>
    <property type="molecule type" value="Genomic_DNA"/>
</dbReference>
<dbReference type="PANTHER" id="PTHR10127:SF850">
    <property type="entry name" value="METALLOENDOPEPTIDASE"/>
    <property type="match status" value="1"/>
</dbReference>
<evidence type="ECO:0000256" key="3">
    <source>
        <dbReference type="ARBA" id="ARBA00025529"/>
    </source>
</evidence>
<evidence type="ECO:0000256" key="1">
    <source>
        <dbReference type="ARBA" id="ARBA00001947"/>
    </source>
</evidence>
<keyword evidence="4" id="KW-1015">Disulfide bond</keyword>
<feature type="domain" description="Peptidase M12A" evidence="6">
    <location>
        <begin position="22"/>
        <end position="111"/>
    </location>
</feature>
<dbReference type="Pfam" id="PF01400">
    <property type="entry name" value="Astacin"/>
    <property type="match status" value="1"/>
</dbReference>
<dbReference type="OrthoDB" id="291007at2759"/>
<evidence type="ECO:0000256" key="2">
    <source>
        <dbReference type="ARBA" id="ARBA00011245"/>
    </source>
</evidence>
<sequence>GTISEGDIVSYKDRDKDTDQTKSMTSDEDLWPNGIIPFMFHKSIDKDNKELITEAIKHWEENTCIRFRRKNSKDVNFVRFRGDTSGCWSSVGRQYEKIGPQDISLGSGCFKVILANLVTPAKPEVGLQYEDTRNEGDVYDYKSIMHYPAWAFSKSPLSKSVLVAKHPFNQYLIDEDKESLSFRGVSGVVCESVDETKKLDNIEPKCGGNITQEGVHHPQRHQFLNRKSSSHSDHIA</sequence>
<dbReference type="SMART" id="SM00235">
    <property type="entry name" value="ZnMc"/>
    <property type="match status" value="1"/>
</dbReference>
<dbReference type="InterPro" id="IPR001506">
    <property type="entry name" value="Peptidase_M12A"/>
</dbReference>
<dbReference type="GO" id="GO:0004222">
    <property type="term" value="F:metalloendopeptidase activity"/>
    <property type="evidence" value="ECO:0007669"/>
    <property type="project" value="InterPro"/>
</dbReference>
<feature type="region of interest" description="Disordered" evidence="5">
    <location>
        <begin position="1"/>
        <end position="26"/>
    </location>
</feature>
<proteinExistence type="predicted"/>